<sequence>MNFKSFFLIVSVNGQKYKIFIIKPTTVLSIIKFFNYEKELNLIEHNGKIQSDLTTNSSYLKDTSKIEIITIVGGG</sequence>
<geneLocation type="plastid" evidence="1"/>
<accession>A0A8F0F898</accession>
<organism evidence="1">
    <name type="scientific">Protohalopteris sp</name>
    <dbReference type="NCBI Taxonomy" id="2843287"/>
    <lineage>
        <taxon>Eukaryota</taxon>
        <taxon>Sar</taxon>
        <taxon>Stramenopiles</taxon>
        <taxon>Ochrophyta</taxon>
        <taxon>PX clade</taxon>
        <taxon>Phaeophyceae</taxon>
        <taxon>Sphacelariales</taxon>
        <taxon>Stypocaulaceae</taxon>
        <taxon>Protohalopteris</taxon>
    </lineage>
</organism>
<dbReference type="InterPro" id="IPR003749">
    <property type="entry name" value="ThiS/MoaD-like"/>
</dbReference>
<dbReference type="InterPro" id="IPR016155">
    <property type="entry name" value="Mopterin_synth/thiamin_S_b"/>
</dbReference>
<keyword evidence="1" id="KW-0934">Plastid</keyword>
<dbReference type="InterPro" id="IPR012675">
    <property type="entry name" value="Beta-grasp_dom_sf"/>
</dbReference>
<proteinExistence type="predicted"/>
<gene>
    <name evidence="1" type="primary">thiS</name>
</gene>
<reference evidence="1" key="1">
    <citation type="journal article" date="2021" name="Genome Biol. Evol.">
        <title>Genomic rearrangements and sequence evolution across brown algal organelles.</title>
        <authorList>
            <person name="Starko S."/>
            <person name="Bringloe T.T."/>
            <person name="Gomez M.S."/>
            <person name="Darby H."/>
            <person name="Graham S.W."/>
            <person name="Martone P.T."/>
        </authorList>
    </citation>
    <scope>NUCLEOTIDE SEQUENCE</scope>
</reference>
<name>A0A8F0F898_9PHAE</name>
<dbReference type="EMBL" id="MZ156028">
    <property type="protein sequence ID" value="QWK41906.1"/>
    <property type="molecule type" value="Genomic_DNA"/>
</dbReference>
<protein>
    <submittedName>
        <fullName evidence="1">Thiamine biosynthesis protein</fullName>
    </submittedName>
</protein>
<dbReference type="Pfam" id="PF02597">
    <property type="entry name" value="ThiS"/>
    <property type="match status" value="1"/>
</dbReference>
<evidence type="ECO:0000313" key="1">
    <source>
        <dbReference type="EMBL" id="QWK41906.1"/>
    </source>
</evidence>
<dbReference type="AlphaFoldDB" id="A0A8F0F898"/>
<dbReference type="Gene3D" id="3.10.20.30">
    <property type="match status" value="1"/>
</dbReference>
<dbReference type="SUPFAM" id="SSF54285">
    <property type="entry name" value="MoaD/ThiS"/>
    <property type="match status" value="1"/>
</dbReference>